<proteinExistence type="predicted"/>
<comment type="caution">
    <text evidence="3">The sequence shown here is derived from an EMBL/GenBank/DDBJ whole genome shotgun (WGS) entry which is preliminary data.</text>
</comment>
<feature type="domain" description="MobA-like NTP transferase" evidence="2">
    <location>
        <begin position="3"/>
        <end position="150"/>
    </location>
</feature>
<dbReference type="PANTHER" id="PTHR43777">
    <property type="entry name" value="MOLYBDENUM COFACTOR CYTIDYLYLTRANSFERASE"/>
    <property type="match status" value="1"/>
</dbReference>
<organism evidence="3 4">
    <name type="scientific">Yoonia sediminilitoris</name>
    <dbReference type="NCBI Taxonomy" id="1286148"/>
    <lineage>
        <taxon>Bacteria</taxon>
        <taxon>Pseudomonadati</taxon>
        <taxon>Pseudomonadota</taxon>
        <taxon>Alphaproteobacteria</taxon>
        <taxon>Rhodobacterales</taxon>
        <taxon>Paracoccaceae</taxon>
        <taxon>Yoonia</taxon>
    </lineage>
</organism>
<reference evidence="3 4" key="1">
    <citation type="submission" date="2018-04" db="EMBL/GenBank/DDBJ databases">
        <title>Genomic Encyclopedia of Archaeal and Bacterial Type Strains, Phase II (KMG-II): from individual species to whole genera.</title>
        <authorList>
            <person name="Goeker M."/>
        </authorList>
    </citation>
    <scope>NUCLEOTIDE SEQUENCE [LARGE SCALE GENOMIC DNA]</scope>
    <source>
        <strain evidence="3 4">DSM 29955</strain>
    </source>
</reference>
<keyword evidence="4" id="KW-1185">Reference proteome</keyword>
<dbReference type="Pfam" id="PF12804">
    <property type="entry name" value="NTP_transf_3"/>
    <property type="match status" value="1"/>
</dbReference>
<dbReference type="InterPro" id="IPR025877">
    <property type="entry name" value="MobA-like_NTP_Trfase"/>
</dbReference>
<protein>
    <submittedName>
        <fullName evidence="3">CTP:molybdopterin cytidylyltransferase MocA</fullName>
    </submittedName>
</protein>
<dbReference type="EMBL" id="QBUD01000009">
    <property type="protein sequence ID" value="PUB12810.1"/>
    <property type="molecule type" value="Genomic_DNA"/>
</dbReference>
<keyword evidence="1" id="KW-0460">Magnesium</keyword>
<dbReference type="Gene3D" id="3.90.550.10">
    <property type="entry name" value="Spore Coat Polysaccharide Biosynthesis Protein SpsA, Chain A"/>
    <property type="match status" value="1"/>
</dbReference>
<accession>A0A2T6KD04</accession>
<dbReference type="OrthoDB" id="9779263at2"/>
<evidence type="ECO:0000313" key="3">
    <source>
        <dbReference type="EMBL" id="PUB12810.1"/>
    </source>
</evidence>
<gene>
    <name evidence="3" type="ORF">C8N45_109121</name>
</gene>
<dbReference type="AlphaFoldDB" id="A0A2T6KD04"/>
<dbReference type="Proteomes" id="UP000244523">
    <property type="component" value="Unassembled WGS sequence"/>
</dbReference>
<dbReference type="CDD" id="cd04182">
    <property type="entry name" value="GT_2_like_f"/>
    <property type="match status" value="1"/>
</dbReference>
<evidence type="ECO:0000256" key="1">
    <source>
        <dbReference type="ARBA" id="ARBA00022842"/>
    </source>
</evidence>
<dbReference type="SUPFAM" id="SSF53448">
    <property type="entry name" value="Nucleotide-diphospho-sugar transferases"/>
    <property type="match status" value="1"/>
</dbReference>
<evidence type="ECO:0000313" key="4">
    <source>
        <dbReference type="Proteomes" id="UP000244523"/>
    </source>
</evidence>
<keyword evidence="3" id="KW-0808">Transferase</keyword>
<dbReference type="InterPro" id="IPR029044">
    <property type="entry name" value="Nucleotide-diphossugar_trans"/>
</dbReference>
<evidence type="ECO:0000259" key="2">
    <source>
        <dbReference type="Pfam" id="PF12804"/>
    </source>
</evidence>
<dbReference type="PANTHER" id="PTHR43777:SF1">
    <property type="entry name" value="MOLYBDENUM COFACTOR CYTIDYLYLTRANSFERASE"/>
    <property type="match status" value="1"/>
</dbReference>
<keyword evidence="3" id="KW-0548">Nucleotidyltransferase</keyword>
<dbReference type="GO" id="GO:0016779">
    <property type="term" value="F:nucleotidyltransferase activity"/>
    <property type="evidence" value="ECO:0007669"/>
    <property type="project" value="UniProtKB-KW"/>
</dbReference>
<name>A0A2T6KD04_9RHOB</name>
<sequence length="184" mass="20352">MRGKDKLLETVDATPLLRVQALRALATQQPVFVAISDHQEERKAVLSGLDVTILTVHNASEGMSGTLRDAVAQLPDADAFMVMLGDLVGIKTTDLQKVLDARQHHRDYLIWRGATDSSEPGHPIIFDASLRPLFADISGDNGAEMVVKSLRNQVFLVPLDGRRARLDLDTPEEWEAWRNSSDIT</sequence>